<dbReference type="InterPro" id="IPR029066">
    <property type="entry name" value="PLP-binding_barrel"/>
</dbReference>
<protein>
    <recommendedName>
        <fullName evidence="5">Orn/DAP/Arg decarboxylase 2 N-terminal domain-containing protein</fullName>
    </recommendedName>
</protein>
<dbReference type="PANTHER" id="PTHR11482:SF6">
    <property type="entry name" value="ORNITHINE DECARBOXYLASE 1-RELATED"/>
    <property type="match status" value="1"/>
</dbReference>
<feature type="domain" description="Orn/DAP/Arg decarboxylase 2 N-terminal" evidence="5">
    <location>
        <begin position="2"/>
        <end position="113"/>
    </location>
</feature>
<sequence>MQDESHIKYAAGVGINLMIFDSKDEVRKIKRCHPKCALLIQIKARKDSTCRSPLCSKYEALPNEIELLLKAAQVAQLGVVGVSFHIGSGGKHARTYRFVIAMAKVVFDSAVQLEMPRMKASIEKQMYIN</sequence>
<comment type="cofactor">
    <cofactor evidence="1">
        <name>pyridoxal 5'-phosphate</name>
        <dbReference type="ChEBI" id="CHEBI:597326"/>
    </cofactor>
</comment>
<organism evidence="6 7">
    <name type="scientific">Citrullus colocynthis</name>
    <name type="common">colocynth</name>
    <dbReference type="NCBI Taxonomy" id="252529"/>
    <lineage>
        <taxon>Eukaryota</taxon>
        <taxon>Viridiplantae</taxon>
        <taxon>Streptophyta</taxon>
        <taxon>Embryophyta</taxon>
        <taxon>Tracheophyta</taxon>
        <taxon>Spermatophyta</taxon>
        <taxon>Magnoliopsida</taxon>
        <taxon>eudicotyledons</taxon>
        <taxon>Gunneridae</taxon>
        <taxon>Pentapetalae</taxon>
        <taxon>rosids</taxon>
        <taxon>fabids</taxon>
        <taxon>Cucurbitales</taxon>
        <taxon>Cucurbitaceae</taxon>
        <taxon>Benincaseae</taxon>
        <taxon>Citrullus</taxon>
    </lineage>
</organism>
<evidence type="ECO:0000256" key="4">
    <source>
        <dbReference type="ARBA" id="ARBA00023239"/>
    </source>
</evidence>
<dbReference type="SUPFAM" id="SSF51419">
    <property type="entry name" value="PLP-binding barrel"/>
    <property type="match status" value="1"/>
</dbReference>
<reference evidence="6 7" key="1">
    <citation type="submission" date="2024-03" db="EMBL/GenBank/DDBJ databases">
        <authorList>
            <person name="Gkanogiannis A."/>
            <person name="Becerra Lopez-Lavalle L."/>
        </authorList>
    </citation>
    <scope>NUCLEOTIDE SEQUENCE [LARGE SCALE GENOMIC DNA]</scope>
</reference>
<dbReference type="InterPro" id="IPR002433">
    <property type="entry name" value="Orn_de-COase"/>
</dbReference>
<keyword evidence="3" id="KW-0663">Pyridoxal phosphate</keyword>
<comment type="similarity">
    <text evidence="2">Belongs to the Orn/Lys/Arg decarboxylase class-II family.</text>
</comment>
<evidence type="ECO:0000259" key="5">
    <source>
        <dbReference type="Pfam" id="PF02784"/>
    </source>
</evidence>
<dbReference type="PANTHER" id="PTHR11482">
    <property type="entry name" value="ARGININE/DIAMINOPIMELATE/ORNITHINE DECARBOXYLASE"/>
    <property type="match status" value="1"/>
</dbReference>
<keyword evidence="7" id="KW-1185">Reference proteome</keyword>
<evidence type="ECO:0000313" key="7">
    <source>
        <dbReference type="Proteomes" id="UP001642487"/>
    </source>
</evidence>
<accession>A0ABP0XYE3</accession>
<dbReference type="EMBL" id="OZ021745">
    <property type="protein sequence ID" value="CAK9312762.1"/>
    <property type="molecule type" value="Genomic_DNA"/>
</dbReference>
<evidence type="ECO:0000256" key="3">
    <source>
        <dbReference type="ARBA" id="ARBA00022898"/>
    </source>
</evidence>
<evidence type="ECO:0000256" key="1">
    <source>
        <dbReference type="ARBA" id="ARBA00001933"/>
    </source>
</evidence>
<gene>
    <name evidence="6" type="ORF">CITCOLO1_LOCUS4469</name>
</gene>
<name>A0ABP0XYE3_9ROSI</name>
<dbReference type="InterPro" id="IPR022644">
    <property type="entry name" value="De-COase2_N"/>
</dbReference>
<proteinExistence type="inferred from homology"/>
<dbReference type="Gene3D" id="3.20.20.10">
    <property type="entry name" value="Alanine racemase"/>
    <property type="match status" value="1"/>
</dbReference>
<evidence type="ECO:0000313" key="6">
    <source>
        <dbReference type="EMBL" id="CAK9312762.1"/>
    </source>
</evidence>
<evidence type="ECO:0000256" key="2">
    <source>
        <dbReference type="ARBA" id="ARBA00008872"/>
    </source>
</evidence>
<dbReference type="Proteomes" id="UP001642487">
    <property type="component" value="Chromosome 11"/>
</dbReference>
<dbReference type="Pfam" id="PF02784">
    <property type="entry name" value="Orn_Arg_deC_N"/>
    <property type="match status" value="1"/>
</dbReference>
<keyword evidence="4" id="KW-0456">Lyase</keyword>